<dbReference type="Gene3D" id="1.25.40.20">
    <property type="entry name" value="Ankyrin repeat-containing domain"/>
    <property type="match status" value="1"/>
</dbReference>
<dbReference type="HOGENOM" id="CLU_000134_18_9_1"/>
<dbReference type="EMBL" id="KN846999">
    <property type="protein sequence ID" value="KIW88479.1"/>
    <property type="molecule type" value="Genomic_DNA"/>
</dbReference>
<sequence length="127" mass="13614">MYAVAFEHAAVIEHLLTVSHIDGIDVNVIDDGFLGTALIRAVGNGHTAVVKLLSAWPGIDVNVKNEFGTTVLMYAAQMGQEAVVAQLLATAGIDATTRDDDGRTALMHAERYEHAAVVKLLRNFAQD</sequence>
<dbReference type="Pfam" id="PF12796">
    <property type="entry name" value="Ank_2"/>
    <property type="match status" value="1"/>
</dbReference>
<dbReference type="InterPro" id="IPR002110">
    <property type="entry name" value="Ankyrin_rpt"/>
</dbReference>
<proteinExistence type="predicted"/>
<dbReference type="GeneID" id="27703976"/>
<dbReference type="Proteomes" id="UP000053789">
    <property type="component" value="Unassembled WGS sequence"/>
</dbReference>
<dbReference type="GO" id="GO:0042981">
    <property type="term" value="P:regulation of apoptotic process"/>
    <property type="evidence" value="ECO:0007669"/>
    <property type="project" value="TreeGrafter"/>
</dbReference>
<protein>
    <recommendedName>
        <fullName evidence="4">Ankyrin</fullName>
    </recommendedName>
</protein>
<dbReference type="PANTHER" id="PTHR24183">
    <property type="entry name" value="FIBRONECTIN TYPE 3 AND ANKYRIN REPEAT DOMAINS PROTEIN 1"/>
    <property type="match status" value="1"/>
</dbReference>
<gene>
    <name evidence="2" type="ORF">Z519_11048</name>
</gene>
<evidence type="ECO:0008006" key="4">
    <source>
        <dbReference type="Google" id="ProtNLM"/>
    </source>
</evidence>
<feature type="repeat" description="ANK" evidence="1">
    <location>
        <begin position="67"/>
        <end position="100"/>
    </location>
</feature>
<dbReference type="GO" id="GO:0005634">
    <property type="term" value="C:nucleus"/>
    <property type="evidence" value="ECO:0007669"/>
    <property type="project" value="TreeGrafter"/>
</dbReference>
<dbReference type="RefSeq" id="XP_016615148.1">
    <property type="nucleotide sequence ID" value="XM_016768761.1"/>
</dbReference>
<dbReference type="VEuPathDB" id="FungiDB:Z519_11048"/>
<dbReference type="PROSITE" id="PS50088">
    <property type="entry name" value="ANK_REPEAT"/>
    <property type="match status" value="1"/>
</dbReference>
<keyword evidence="3" id="KW-1185">Reference proteome</keyword>
<keyword evidence="1" id="KW-0040">ANK repeat</keyword>
<dbReference type="SUPFAM" id="SSF48403">
    <property type="entry name" value="Ankyrin repeat"/>
    <property type="match status" value="1"/>
</dbReference>
<reference evidence="2" key="1">
    <citation type="submission" date="2015-01" db="EMBL/GenBank/DDBJ databases">
        <title>The Genome Sequence of Cladophialophora bantiana CBS 173.52.</title>
        <authorList>
            <consortium name="The Broad Institute Genomics Platform"/>
            <person name="Cuomo C."/>
            <person name="de Hoog S."/>
            <person name="Gorbushina A."/>
            <person name="Stielow B."/>
            <person name="Teixiera M."/>
            <person name="Abouelleil A."/>
            <person name="Chapman S.B."/>
            <person name="Priest M."/>
            <person name="Young S.K."/>
            <person name="Wortman J."/>
            <person name="Nusbaum C."/>
            <person name="Birren B."/>
        </authorList>
    </citation>
    <scope>NUCLEOTIDE SEQUENCE [LARGE SCALE GENOMIC DNA]</scope>
    <source>
        <strain evidence="2">CBS 173.52</strain>
    </source>
</reference>
<dbReference type="AlphaFoldDB" id="A0A0D2HVC6"/>
<evidence type="ECO:0000313" key="2">
    <source>
        <dbReference type="EMBL" id="KIW88479.1"/>
    </source>
</evidence>
<name>A0A0D2HVC6_CLAB1</name>
<evidence type="ECO:0000313" key="3">
    <source>
        <dbReference type="Proteomes" id="UP000053789"/>
    </source>
</evidence>
<dbReference type="PANTHER" id="PTHR24183:SF1">
    <property type="entry name" value="FIBRONECTIN TYPE 3 AND ANKYRIN REPEAT DOMAINS PROTEIN 1"/>
    <property type="match status" value="1"/>
</dbReference>
<accession>A0A0D2HVC6</accession>
<organism evidence="2 3">
    <name type="scientific">Cladophialophora bantiana (strain ATCC 10958 / CBS 173.52 / CDC B-1940 / NIH 8579)</name>
    <name type="common">Xylohypha bantiana</name>
    <dbReference type="NCBI Taxonomy" id="1442370"/>
    <lineage>
        <taxon>Eukaryota</taxon>
        <taxon>Fungi</taxon>
        <taxon>Dikarya</taxon>
        <taxon>Ascomycota</taxon>
        <taxon>Pezizomycotina</taxon>
        <taxon>Eurotiomycetes</taxon>
        <taxon>Chaetothyriomycetidae</taxon>
        <taxon>Chaetothyriales</taxon>
        <taxon>Herpotrichiellaceae</taxon>
        <taxon>Cladophialophora</taxon>
    </lineage>
</organism>
<dbReference type="OrthoDB" id="341259at2759"/>
<dbReference type="InterPro" id="IPR036770">
    <property type="entry name" value="Ankyrin_rpt-contain_sf"/>
</dbReference>
<evidence type="ECO:0000256" key="1">
    <source>
        <dbReference type="PROSITE-ProRule" id="PRU00023"/>
    </source>
</evidence>